<dbReference type="InterPro" id="IPR032321">
    <property type="entry name" value="Cep209_CC5"/>
</dbReference>
<evidence type="ECO:0000259" key="9">
    <source>
        <dbReference type="Pfam" id="PF16574"/>
    </source>
</evidence>
<proteinExistence type="predicted"/>
<evidence type="ECO:0000256" key="3">
    <source>
        <dbReference type="ARBA" id="ARBA00022490"/>
    </source>
</evidence>
<evidence type="ECO:0000313" key="11">
    <source>
        <dbReference type="RefSeq" id="XP_029652215.2"/>
    </source>
</evidence>
<feature type="coiled-coil region" evidence="8">
    <location>
        <begin position="50"/>
        <end position="283"/>
    </location>
</feature>
<evidence type="ECO:0000256" key="4">
    <source>
        <dbReference type="ARBA" id="ARBA00022794"/>
    </source>
</evidence>
<evidence type="ECO:0000313" key="12">
    <source>
        <dbReference type="RefSeq" id="XP_036354441.1"/>
    </source>
</evidence>
<feature type="coiled-coil region" evidence="8">
    <location>
        <begin position="1064"/>
        <end position="1142"/>
    </location>
</feature>
<evidence type="ECO:0000256" key="7">
    <source>
        <dbReference type="ARBA" id="ARBA00023273"/>
    </source>
</evidence>
<feature type="coiled-coil region" evidence="8">
    <location>
        <begin position="2374"/>
        <end position="2433"/>
    </location>
</feature>
<evidence type="ECO:0000256" key="1">
    <source>
        <dbReference type="ARBA" id="ARBA00004120"/>
    </source>
</evidence>
<organism evidence="10 11">
    <name type="scientific">Octopus sinensis</name>
    <name type="common">East Asian common octopus</name>
    <dbReference type="NCBI Taxonomy" id="2607531"/>
    <lineage>
        <taxon>Eukaryota</taxon>
        <taxon>Metazoa</taxon>
        <taxon>Spiralia</taxon>
        <taxon>Lophotrochozoa</taxon>
        <taxon>Mollusca</taxon>
        <taxon>Cephalopoda</taxon>
        <taxon>Coleoidea</taxon>
        <taxon>Octopodiformes</taxon>
        <taxon>Octopoda</taxon>
        <taxon>Incirrata</taxon>
        <taxon>Octopodidae</taxon>
        <taxon>Octopus</taxon>
    </lineage>
</organism>
<feature type="coiled-coil region" evidence="8">
    <location>
        <begin position="1645"/>
        <end position="1864"/>
    </location>
</feature>
<dbReference type="GO" id="GO:0034451">
    <property type="term" value="C:centriolar satellite"/>
    <property type="evidence" value="ECO:0007669"/>
    <property type="project" value="TreeGrafter"/>
</dbReference>
<evidence type="ECO:0000256" key="8">
    <source>
        <dbReference type="SAM" id="Coils"/>
    </source>
</evidence>
<dbReference type="RefSeq" id="XP_029652215.2">
    <property type="nucleotide sequence ID" value="XM_029796355.2"/>
</dbReference>
<feature type="coiled-coil region" evidence="8">
    <location>
        <begin position="617"/>
        <end position="651"/>
    </location>
</feature>
<dbReference type="InterPro" id="IPR026201">
    <property type="entry name" value="Cep290"/>
</dbReference>
<dbReference type="PANTHER" id="PTHR18879:SF20">
    <property type="entry name" value="CENTROSOMAL PROTEIN OF 290 KDA"/>
    <property type="match status" value="1"/>
</dbReference>
<protein>
    <submittedName>
        <fullName evidence="11 12">Centrosomal protein of 290 kDa-like</fullName>
    </submittedName>
</protein>
<gene>
    <name evidence="11 12" type="primary">LOC115225397</name>
</gene>
<keyword evidence="10" id="KW-1185">Reference proteome</keyword>
<evidence type="ECO:0000256" key="2">
    <source>
        <dbReference type="ARBA" id="ARBA00004300"/>
    </source>
</evidence>
<feature type="coiled-coil region" evidence="8">
    <location>
        <begin position="815"/>
        <end position="852"/>
    </location>
</feature>
<dbReference type="KEGG" id="osn:115225397"/>
<sequence>MTPMNWNIIMKTTKSNIEDDSDMLLEMIKSFDHNKETEIDRLKKLFEVTRELIVLKNDQLEEVIVNMEEETKKEAKREQKLQAKIKELELLSSNLKKSSIDGDYTSSSTRYLQEEINHLNNQIHHLTEENMELQRDLDDEKRSSERYNSQIIDLDREKSVLRQENDQMRQDISDYKMQLQSQRDNLLHQKEGDLEYKEKVLQKNRQLGEAMEELQNLTDANEELKEQVEKLTKKLAEAVKDIDQTTEDYLRLKKIVDDGDNVNDRLKEENIIMKSQLTDLMERLQVRSDSDDSVMLAVNEKVNEWRKILIEKDRDIISCQEEIMHLRKQLEAVNLDADRASLVALTKVVEERDQQIYELTEEIKNLTTEMNANAAIMEDLKNDLSKKPKDHLHKKLKELEIQMSNKDKLLKDAEKSVKEAENDALEKDKLLVDALERMHQYESGEYGLAEAVSEIKELKNRLITHQRDIEDFVKLINKSEANMSELTEENEVLRSKLGMDPRKPIDIKDFHSDITIKKEEQRALNIVLQKEIERLEEERILLKQNLRKLAQQTGQRAVALGLTADDMISIQNYTEGLKMKNLSNVNAEVPKKLTEVEDLKMKHTELNEDFKLNLQQLDDYKQENIALKTQNKQLEKDNAALLESLKELNTNMKSGLASNSEEGIIKCPSLEKILENMENKPASEHQEVIPYLKEQIKNLENWNNELRSVFKDSRHETNLAKLEAEKANEKVKKVEQELANLQQQAFPTQGKFQPLALPEDMPVNSSELIANLNEHLIVTLEELFIHQEQIKQTESSLESYHRKFAVVRQQLGLLYADYIKSNQEHETEVTTLKEKINQLEDLNQQNLVKLQEFDRLQDSLAHDESEITRRLSEQSRRMTVLAVNEKALTRSYHTMSEIEKSARKEISKLRNDSISMEKAVTEKIGYLQRHKYTSTFKINALQKALEDSVSSEELEKANKEYQTLTENYRDLLEREHLFIAKSEAFAGLEEEVIQLKNENEHLNKILELEKDKVNVLSDNFEKMKNADAKSVNVNENGSQTEKLVRTEMNELHEKQRAEHAVQMYDKSKFLITGLEKRIKELEENLAEVSQVNNTYKKSEEQLREELANAATKDVSESDSKKIAELEENEICLKAEISKLKEIADVATYQVLAFENQQVSRDKEVLSLRQQLLDFQAQSDDKTVIGKLHRQIVQLQVSEGTAVQKLENEMRKINKLEAHILQLEQQIDAKNQTIYHTRIDSQNKIKQLKKNLSEVHRQYAGAIPLSKQEKFANNMIQLQEDKSKIERELVEVKEQRRQVEDKLAELELLQLGKEEMKEITIKGGHEGVKKVAEWHSKMETLRLSQMKQTRQISRLQEQISLYEKTIKNQEVAIADLERKNVKLSKEFEKHQLDWEFREQELERTISNLEKQASDFTSATAQFNKNFGKLPDTSQPVAVQLENAIVTIKQNMKEISDTKAQSQVLKKRVEQLQAVAQEAEANLIAKDKLIAEIRLQMPATVDRNIFLKNLSVSKNKKEESNEGHFETQQAIKVAHCAVSSLKARIQLKEESIKNLQELLKTAHEDMEKMTQKHFEELRSMQLKMQENADRSYMKFKEAATELVNKSSKDEAFKKQMIHMSALEDLIAERDEAMSGLVIQIKTKNEEILALRVKLQQIIGEKDQAKEELLRKHDAELSEKSKEQNMLSQQVREQEKEIQILKEEISCVKEANSRASYANVAKLTEQLRNQLLQKENQIQALNKALSKIRTDLLEQTELTTQIQQAGKQQEAQIKKKIDKQTENLSSEIEEIRSQNEKLKSDLKKKHEREANLQSELGELQEKLEKKNSLIQKLKQEKQQNNHQITELEKKIERMKASSQKLQESEGQELSEMRRKVLYLEEESKARQHQAEKPYEQMKTEKPKNVEVIKWEEKKKWEKTVEKMKVKIKDYESENERFQKEVKRLKIALDRSNREKEIHENKTKSVPRAKPFSASSSAVDDLKHIYELEELKELNYKQSEEISKLNRKLSKHEDQMVKEVAEENKHLLKQVEELKKALDSKFVEGKDNINCKEYQTLFEKNHDLQKQLLQLSKENIEIHFEMEEAKKDVPRLKARVDDLQTYIEALRAENKRLSGDKSEVTKVGESGKSPKELEKIIALLKKVVDRVQSENEQLKKTTGTASLKQENLDLVQKVRDLEKKLGQSSTDKHLTKEKGMTKLMADYEKLRKDLLKETDLKMKLQNQVENLQEEQRILKHTVEGGGIKFVKGNNTLQSSESKIDTIKKLEEDLENKRKTMADMKILLRESAEREQDLLQEKQELLRKIHLLENIPNESINSDAALNHAYRKAKLTISELQSEKNELFKEVKLLQQKLHGEVPKMTEDMLQKARSYDSLISKNTELTVQLKTLKLEKDKQSSEIFQLKDELKNFRPEFFEEIEDLKYNYREAMKKLALYENK</sequence>
<feature type="coiled-coil region" evidence="8">
    <location>
        <begin position="951"/>
        <end position="1026"/>
    </location>
</feature>
<keyword evidence="6" id="KW-0206">Cytoskeleton</keyword>
<dbReference type="GO" id="GO:1905349">
    <property type="term" value="P:ciliary transition zone assembly"/>
    <property type="evidence" value="ECO:0007669"/>
    <property type="project" value="TreeGrafter"/>
</dbReference>
<dbReference type="Pfam" id="PF16574">
    <property type="entry name" value="CEP209_CC5"/>
    <property type="match status" value="1"/>
</dbReference>
<dbReference type="GO" id="GO:0097711">
    <property type="term" value="P:ciliary basal body-plasma membrane docking"/>
    <property type="evidence" value="ECO:0007669"/>
    <property type="project" value="TreeGrafter"/>
</dbReference>
<evidence type="ECO:0000256" key="5">
    <source>
        <dbReference type="ARBA" id="ARBA00023054"/>
    </source>
</evidence>
<dbReference type="GO" id="GO:0035869">
    <property type="term" value="C:ciliary transition zone"/>
    <property type="evidence" value="ECO:0007669"/>
    <property type="project" value="TreeGrafter"/>
</dbReference>
<dbReference type="Proteomes" id="UP000515154">
    <property type="component" value="Linkage group LG2"/>
</dbReference>
<feature type="domain" description="Centrosomal protein of 290kDa coiled-coil region" evidence="9">
    <location>
        <begin position="1274"/>
        <end position="1402"/>
    </location>
</feature>
<dbReference type="Gene3D" id="1.10.287.1490">
    <property type="match status" value="1"/>
</dbReference>
<accession>A0A6P7TQP9</accession>
<keyword evidence="7" id="KW-0966">Cell projection</keyword>
<dbReference type="GO" id="GO:1905515">
    <property type="term" value="P:non-motile cilium assembly"/>
    <property type="evidence" value="ECO:0007669"/>
    <property type="project" value="TreeGrafter"/>
</dbReference>
<feature type="coiled-coil region" evidence="8">
    <location>
        <begin position="692"/>
        <end position="744"/>
    </location>
</feature>
<keyword evidence="3" id="KW-0963">Cytoplasm</keyword>
<evidence type="ECO:0000313" key="10">
    <source>
        <dbReference type="Proteomes" id="UP000515154"/>
    </source>
</evidence>
<reference evidence="11 12" key="1">
    <citation type="submission" date="2025-08" db="UniProtKB">
        <authorList>
            <consortium name="RefSeq"/>
        </authorList>
    </citation>
    <scope>IDENTIFICATION</scope>
</reference>
<dbReference type="PANTHER" id="PTHR18879">
    <property type="entry name" value="CENTROSOMAL PROTEIN OF 290 KDA"/>
    <property type="match status" value="1"/>
</dbReference>
<feature type="coiled-coil region" evidence="8">
    <location>
        <begin position="1205"/>
        <end position="1308"/>
    </location>
</feature>
<feature type="coiled-coil region" evidence="8">
    <location>
        <begin position="1351"/>
        <end position="1487"/>
    </location>
</feature>
<keyword evidence="4" id="KW-0970">Cilium biogenesis/degradation</keyword>
<feature type="coiled-coil region" evidence="8">
    <location>
        <begin position="1536"/>
        <end position="1570"/>
    </location>
</feature>
<feature type="coiled-coil region" evidence="8">
    <location>
        <begin position="1984"/>
        <end position="2348"/>
    </location>
</feature>
<dbReference type="RefSeq" id="XP_036354441.1">
    <property type="nucleotide sequence ID" value="XM_036498548.1"/>
</dbReference>
<feature type="coiled-coil region" evidence="8">
    <location>
        <begin position="1910"/>
        <end position="1958"/>
    </location>
</feature>
<name>A0A6P7TQP9_9MOLL</name>
<comment type="subcellular location">
    <subcellularLocation>
        <location evidence="1">Cytoplasm</location>
        <location evidence="1">Cytoskeleton</location>
        <location evidence="1">Cilium basal body</location>
    </subcellularLocation>
    <subcellularLocation>
        <location evidence="2">Cytoplasm</location>
        <location evidence="2">Cytoskeleton</location>
        <location evidence="2">Microtubule organizing center</location>
        <location evidence="2">Centrosome</location>
    </subcellularLocation>
</comment>
<keyword evidence="5 8" id="KW-0175">Coiled coil</keyword>
<evidence type="ECO:0000256" key="6">
    <source>
        <dbReference type="ARBA" id="ARBA00023212"/>
    </source>
</evidence>
<feature type="coiled-coil region" evidence="8">
    <location>
        <begin position="349"/>
        <end position="552"/>
    </location>
</feature>